<gene>
    <name evidence="3" type="primary">fdhD</name>
    <name evidence="4" type="ORF">LG34_04190</name>
</gene>
<reference evidence="4 5" key="1">
    <citation type="submission" date="2014-09" db="EMBL/GenBank/DDBJ databases">
        <title>Butyrate-producing bacteria isolated from human gut.</title>
        <authorList>
            <person name="Zhang Q."/>
            <person name="Zhao L."/>
        </authorList>
    </citation>
    <scope>NUCLEOTIDE SEQUENCE [LARGE SCALE GENOMIC DNA]</scope>
    <source>
        <strain evidence="4 5">21</strain>
    </source>
</reference>
<comment type="function">
    <text evidence="3">Required for formate dehydrogenase (FDH) activity.</text>
</comment>
<dbReference type="AlphaFoldDB" id="A0A2V1JRD5"/>
<dbReference type="RefSeq" id="WP_109214991.1">
    <property type="nucleotide sequence ID" value="NZ_CABMEW010000029.1"/>
</dbReference>
<keyword evidence="2 3" id="KW-0501">Molybdenum cofactor biosynthesis</keyword>
<dbReference type="PANTHER" id="PTHR30592">
    <property type="entry name" value="FORMATE DEHYDROGENASE"/>
    <property type="match status" value="1"/>
</dbReference>
<evidence type="ECO:0000256" key="3">
    <source>
        <dbReference type="HAMAP-Rule" id="MF_00187"/>
    </source>
</evidence>
<dbReference type="InterPro" id="IPR003786">
    <property type="entry name" value="FdhD"/>
</dbReference>
<comment type="subcellular location">
    <subcellularLocation>
        <location evidence="3">Cytoplasm</location>
    </subcellularLocation>
</comment>
<dbReference type="Pfam" id="PF02634">
    <property type="entry name" value="FdhD-NarQ"/>
    <property type="match status" value="1"/>
</dbReference>
<evidence type="ECO:0000313" key="4">
    <source>
        <dbReference type="EMBL" id="PWE87417.1"/>
    </source>
</evidence>
<evidence type="ECO:0000256" key="1">
    <source>
        <dbReference type="ARBA" id="ARBA00022490"/>
    </source>
</evidence>
<dbReference type="InterPro" id="IPR016193">
    <property type="entry name" value="Cytidine_deaminase-like"/>
</dbReference>
<dbReference type="SUPFAM" id="SSF53927">
    <property type="entry name" value="Cytidine deaminase-like"/>
    <property type="match status" value="1"/>
</dbReference>
<dbReference type="GO" id="GO:0006777">
    <property type="term" value="P:Mo-molybdopterin cofactor biosynthetic process"/>
    <property type="evidence" value="ECO:0007669"/>
    <property type="project" value="UniProtKB-UniRule"/>
</dbReference>
<dbReference type="Gene3D" id="3.40.140.10">
    <property type="entry name" value="Cytidine Deaminase, domain 2"/>
    <property type="match status" value="1"/>
</dbReference>
<name>A0A2V1JRD5_EUBRA</name>
<comment type="caution">
    <text evidence="4">The sequence shown here is derived from an EMBL/GenBank/DDBJ whole genome shotgun (WGS) entry which is preliminary data.</text>
</comment>
<organism evidence="4 5">
    <name type="scientific">Eubacterium ramulus</name>
    <dbReference type="NCBI Taxonomy" id="39490"/>
    <lineage>
        <taxon>Bacteria</taxon>
        <taxon>Bacillati</taxon>
        <taxon>Bacillota</taxon>
        <taxon>Clostridia</taxon>
        <taxon>Eubacteriales</taxon>
        <taxon>Eubacteriaceae</taxon>
        <taxon>Eubacterium</taxon>
    </lineage>
</organism>
<dbReference type="NCBIfam" id="TIGR00129">
    <property type="entry name" value="fdhD_narQ"/>
    <property type="match status" value="1"/>
</dbReference>
<sequence>MAEHIRDEYFVTRDVVTYNGSALVSDKKNLVVEVSYQLYVNGRGAGEMICSPWDKKEAFLGYLYLRGYISSAGDVRAIDVDEEHGMVNITIREYLTDETDMENLLLEDEVLLNEQGIVPKRDDVRLSVREVLAFSRGLEERSALFHRTGGVHCAAFVHHGVFLSYKEDVSHHVAVDKVVGDCLLRKIPMKDGILIFSGRVPVEILQKVGAMGCSILIAKSAPTNYSCRLAQQLGITLIGFARDKTFNVYSHPERIYE</sequence>
<keyword evidence="5" id="KW-1185">Reference proteome</keyword>
<dbReference type="HAMAP" id="MF_00187">
    <property type="entry name" value="FdhD"/>
    <property type="match status" value="1"/>
</dbReference>
<dbReference type="EMBL" id="JRFU01000044">
    <property type="protein sequence ID" value="PWE87417.1"/>
    <property type="molecule type" value="Genomic_DNA"/>
</dbReference>
<dbReference type="OrthoDB" id="9782042at2"/>
<comment type="caution">
    <text evidence="3">Lacks conserved residue(s) required for the propagation of feature annotation.</text>
</comment>
<dbReference type="GO" id="GO:0005737">
    <property type="term" value="C:cytoplasm"/>
    <property type="evidence" value="ECO:0007669"/>
    <property type="project" value="UniProtKB-SubCell"/>
</dbReference>
<protein>
    <recommendedName>
        <fullName evidence="3">Protein FdhD</fullName>
    </recommendedName>
</protein>
<proteinExistence type="inferred from homology"/>
<accession>A0A2V1JRD5</accession>
<comment type="similarity">
    <text evidence="3">Belongs to the FdhD family.</text>
</comment>
<dbReference type="PANTHER" id="PTHR30592:SF1">
    <property type="entry name" value="SULFUR CARRIER PROTEIN FDHD"/>
    <property type="match status" value="1"/>
</dbReference>
<dbReference type="Gene3D" id="3.10.20.10">
    <property type="match status" value="1"/>
</dbReference>
<dbReference type="Proteomes" id="UP000245288">
    <property type="component" value="Unassembled WGS sequence"/>
</dbReference>
<keyword evidence="1 3" id="KW-0963">Cytoplasm</keyword>
<evidence type="ECO:0000313" key="5">
    <source>
        <dbReference type="Proteomes" id="UP000245288"/>
    </source>
</evidence>
<dbReference type="PIRSF" id="PIRSF015626">
    <property type="entry name" value="FdhD"/>
    <property type="match status" value="1"/>
</dbReference>
<evidence type="ECO:0000256" key="2">
    <source>
        <dbReference type="ARBA" id="ARBA00023150"/>
    </source>
</evidence>
<dbReference type="GO" id="GO:0016783">
    <property type="term" value="F:sulfurtransferase activity"/>
    <property type="evidence" value="ECO:0007669"/>
    <property type="project" value="InterPro"/>
</dbReference>